<dbReference type="PANTHER" id="PTHR31912:SF34">
    <property type="entry name" value="NOTOCHORD-RELATED PROTEIN"/>
    <property type="match status" value="1"/>
</dbReference>
<evidence type="ECO:0000256" key="1">
    <source>
        <dbReference type="PROSITE-ProRule" id="PRU00042"/>
    </source>
</evidence>
<dbReference type="EMBL" id="CARXXK010000001">
    <property type="protein sequence ID" value="CAI6346461.1"/>
    <property type="molecule type" value="Genomic_DNA"/>
</dbReference>
<evidence type="ECO:0000259" key="2">
    <source>
        <dbReference type="PROSITE" id="PS50157"/>
    </source>
</evidence>
<gene>
    <name evidence="3" type="ORF">MEUPH1_LOCUS3371</name>
</gene>
<keyword evidence="4" id="KW-1185">Reference proteome</keyword>
<protein>
    <recommendedName>
        <fullName evidence="2">C2H2-type domain-containing protein</fullName>
    </recommendedName>
</protein>
<feature type="domain" description="C2H2-type" evidence="2">
    <location>
        <begin position="33"/>
        <end position="57"/>
    </location>
</feature>
<proteinExistence type="predicted"/>
<reference evidence="3 4" key="1">
    <citation type="submission" date="2023-01" db="EMBL/GenBank/DDBJ databases">
        <authorList>
            <person name="Whitehead M."/>
        </authorList>
    </citation>
    <scope>NUCLEOTIDE SEQUENCE [LARGE SCALE GENOMIC DNA]</scope>
</reference>
<dbReference type="SMART" id="SM00355">
    <property type="entry name" value="ZnF_C2H2"/>
    <property type="match status" value="2"/>
</dbReference>
<dbReference type="PROSITE" id="PS00028">
    <property type="entry name" value="ZINC_FINGER_C2H2_1"/>
    <property type="match status" value="1"/>
</dbReference>
<evidence type="ECO:0000313" key="3">
    <source>
        <dbReference type="EMBL" id="CAI6346461.1"/>
    </source>
</evidence>
<keyword evidence="1" id="KW-0862">Zinc</keyword>
<accession>A0AAV0VQE1</accession>
<sequence>MVNCFLCSYEAQCISHLFIHFNLYHNLKSIETFNCPLQDCLRIFNNIDTYKRHLKQHDFDFKSKTTINSQLTLNDNTTNAPMSVEDTTKYFNLNLNILDDIKQNDSIPPLDDFKNLRLNALSMICKWYSDTVIPRNKIDILINDVQDFIDSIVSIFCFKINKCINKCCDTIVKDELSVVLSEMKVLSDPFVNMKSEYMRFETLDELGVLIRPKEIVIGHRLGDKLIDGRVVVNPVEVKICLIPLRDIFKKVLEHSNLLDVILSYIENMKSSNKFVYNFMQSQQWREKCKNLPNKIIFPLFLYFDDFEVNNPLGSHAGNQKLGAIYVSIACLPPELSSSLDNIFLTSLFKTDDKKYFGNNVIFKDLIAELNYLESTGIFVTVNNKVYNIFFSLGLIIGDNLGLHSILGFTESFVAKYPCRFCKTIKYECHLQTNQVDTNLRNRTNYDDDILKNDISMTGIKEPCVWNQLNSFHVTENYCVDIMHDMLEGVCNYDIGLMLKIMVFDLKYFSIDILNNRIELFDYGSIDIRSRPTLISADTLKSKGKIKMSASEMLCFVKNLGLIIGDLVPRNSEIWSIYIILDKILNIILSKWTKTEDSFLLKDLITEHHTMYLKIFRTNLKPKHHHMIHYPLILNKSGPLSLFWSMRFEGKHRELKNTANSITSRKNIQKTLSIKQQLRLSYRLLSTKNNYYTIPIEIGPILKLCPVDIDLYNSYSGNYDLNNSDVYFVSWVIINGVSYNTKNMSVIINVCDENNDLLPLFGLIKCIFIIKNEPFIIYNLFDTINYDEHFGAFYVKFSSKLGHIKINELENIFPVHHKSISNGNIFIKMLL</sequence>
<dbReference type="InterPro" id="IPR013087">
    <property type="entry name" value="Znf_C2H2_type"/>
</dbReference>
<dbReference type="PANTHER" id="PTHR31912">
    <property type="entry name" value="IP13529P"/>
    <property type="match status" value="1"/>
</dbReference>
<evidence type="ECO:0000313" key="4">
    <source>
        <dbReference type="Proteomes" id="UP001160148"/>
    </source>
</evidence>
<keyword evidence="1" id="KW-0863">Zinc-finger</keyword>
<keyword evidence="1" id="KW-0479">Metal-binding</keyword>
<organism evidence="3 4">
    <name type="scientific">Macrosiphum euphorbiae</name>
    <name type="common">potato aphid</name>
    <dbReference type="NCBI Taxonomy" id="13131"/>
    <lineage>
        <taxon>Eukaryota</taxon>
        <taxon>Metazoa</taxon>
        <taxon>Ecdysozoa</taxon>
        <taxon>Arthropoda</taxon>
        <taxon>Hexapoda</taxon>
        <taxon>Insecta</taxon>
        <taxon>Pterygota</taxon>
        <taxon>Neoptera</taxon>
        <taxon>Paraneoptera</taxon>
        <taxon>Hemiptera</taxon>
        <taxon>Sternorrhyncha</taxon>
        <taxon>Aphidomorpha</taxon>
        <taxon>Aphidoidea</taxon>
        <taxon>Aphididae</taxon>
        <taxon>Macrosiphini</taxon>
        <taxon>Macrosiphum</taxon>
    </lineage>
</organism>
<dbReference type="AlphaFoldDB" id="A0AAV0VQE1"/>
<name>A0AAV0VQE1_9HEMI</name>
<dbReference type="GO" id="GO:0008270">
    <property type="term" value="F:zinc ion binding"/>
    <property type="evidence" value="ECO:0007669"/>
    <property type="project" value="UniProtKB-KW"/>
</dbReference>
<dbReference type="PROSITE" id="PS50157">
    <property type="entry name" value="ZINC_FINGER_C2H2_2"/>
    <property type="match status" value="1"/>
</dbReference>
<dbReference type="Proteomes" id="UP001160148">
    <property type="component" value="Unassembled WGS sequence"/>
</dbReference>
<comment type="caution">
    <text evidence="3">The sequence shown here is derived from an EMBL/GenBank/DDBJ whole genome shotgun (WGS) entry which is preliminary data.</text>
</comment>